<comment type="cofactor">
    <cofactor evidence="14 17">
        <name>Zn(2+)</name>
        <dbReference type="ChEBI" id="CHEBI:29105"/>
    </cofactor>
    <text evidence="14 17">Binds 1 zinc ion.</text>
</comment>
<dbReference type="InterPro" id="IPR050765">
    <property type="entry name" value="Riboflavin_Biosynth_HTPR"/>
</dbReference>
<dbReference type="InterPro" id="IPR016192">
    <property type="entry name" value="APOBEC/CMP_deaminase_Zn-bd"/>
</dbReference>
<evidence type="ECO:0000256" key="11">
    <source>
        <dbReference type="ARBA" id="ARBA00023268"/>
    </source>
</evidence>
<comment type="pathway">
    <text evidence="3 14">Cofactor biosynthesis; riboflavin biosynthesis; 5-amino-6-(D-ribitylamino)uracil from GTP: step 3/4.</text>
</comment>
<evidence type="ECO:0000256" key="3">
    <source>
        <dbReference type="ARBA" id="ARBA00004910"/>
    </source>
</evidence>
<evidence type="ECO:0000256" key="1">
    <source>
        <dbReference type="ARBA" id="ARBA00002151"/>
    </source>
</evidence>
<keyword evidence="9 14" id="KW-0521">NADP</keyword>
<evidence type="ECO:0000256" key="13">
    <source>
        <dbReference type="ARBA" id="ARBA00049886"/>
    </source>
</evidence>
<evidence type="ECO:0000256" key="16">
    <source>
        <dbReference type="PIRSR" id="PIRSR006769-2"/>
    </source>
</evidence>
<dbReference type="InterPro" id="IPR016193">
    <property type="entry name" value="Cytidine_deaminase-like"/>
</dbReference>
<feature type="binding site" evidence="16">
    <location>
        <position position="209"/>
    </location>
    <ligand>
        <name>substrate</name>
    </ligand>
</feature>
<evidence type="ECO:0000256" key="15">
    <source>
        <dbReference type="PIRSR" id="PIRSR006769-1"/>
    </source>
</evidence>
<feature type="binding site" evidence="16">
    <location>
        <begin position="271"/>
        <end position="277"/>
    </location>
    <ligand>
        <name>NADP(+)</name>
        <dbReference type="ChEBI" id="CHEBI:58349"/>
    </ligand>
</feature>
<comment type="similarity">
    <text evidence="5 14">In the C-terminal section; belongs to the HTP reductase family.</text>
</comment>
<dbReference type="PROSITE" id="PS51747">
    <property type="entry name" value="CYT_DCMP_DEAMINASES_2"/>
    <property type="match status" value="1"/>
</dbReference>
<comment type="catalytic activity">
    <reaction evidence="12 14">
        <text>5-amino-6-(5-phospho-D-ribitylamino)uracil + NADP(+) = 5-amino-6-(5-phospho-D-ribosylamino)uracil + NADPH + H(+)</text>
        <dbReference type="Rhea" id="RHEA:17845"/>
        <dbReference type="ChEBI" id="CHEBI:15378"/>
        <dbReference type="ChEBI" id="CHEBI:57783"/>
        <dbReference type="ChEBI" id="CHEBI:58349"/>
        <dbReference type="ChEBI" id="CHEBI:58421"/>
        <dbReference type="ChEBI" id="CHEBI:58453"/>
        <dbReference type="EC" id="1.1.1.193"/>
    </reaction>
</comment>
<feature type="active site" description="Proton donor" evidence="15">
    <location>
        <position position="55"/>
    </location>
</feature>
<keyword evidence="7 14" id="KW-0479">Metal-binding</keyword>
<evidence type="ECO:0000256" key="8">
    <source>
        <dbReference type="ARBA" id="ARBA00022833"/>
    </source>
</evidence>
<sequence length="342" mass="36097">MHHASEDERFMRQALALAVKGPAVDPNPRVGAVVVADGVVVGTGWHAGAGTPHAEVVALREAADAARGATIHITLEPCNHTGRTGPCAEAIIEAGIRRVVFASADPGVTSGGGAETLRAAGVEVVGGVLAEDADLLNPDWAFSLRHGRPRVTWKYAATLDGRVAAADGTSQWITGPQARADVGRERARHGAVLVGTGTVLADDPHLTARDADGTLLDRQPLRVVMGLRETAPEARVFDDAAETISLRTRDAREALSTLQERGIRSVWLEGGPTLAAAFWRADCIDDVIAWLGPKLLGDGLVAVTDLGVGTIVDAIDLRTMDVRTMGPDVRWHLRVHRPGEEA</sequence>
<dbReference type="CDD" id="cd01284">
    <property type="entry name" value="Riboflavin_deaminase-reductase"/>
    <property type="match status" value="1"/>
</dbReference>
<dbReference type="Gene3D" id="3.40.430.10">
    <property type="entry name" value="Dihydrofolate Reductase, subunit A"/>
    <property type="match status" value="1"/>
</dbReference>
<keyword evidence="11" id="KW-0511">Multifunctional enzyme</keyword>
<dbReference type="AlphaFoldDB" id="A0A542ZR31"/>
<comment type="caution">
    <text evidence="19">The sequence shown here is derived from an EMBL/GenBank/DDBJ whole genome shotgun (WGS) entry which is preliminary data.</text>
</comment>
<comment type="pathway">
    <text evidence="2 14">Cofactor biosynthesis; riboflavin biosynthesis; 5-amino-6-(D-ribitylamino)uracil from GTP: step 2/4.</text>
</comment>
<evidence type="ECO:0000256" key="14">
    <source>
        <dbReference type="PIRNR" id="PIRNR006769"/>
    </source>
</evidence>
<dbReference type="EC" id="3.5.4.26" evidence="14"/>
<dbReference type="PROSITE" id="PS00903">
    <property type="entry name" value="CYT_DCMP_DEAMINASES_1"/>
    <property type="match status" value="1"/>
</dbReference>
<feature type="binding site" evidence="17">
    <location>
        <position position="87"/>
    </location>
    <ligand>
        <name>Zn(2+)</name>
        <dbReference type="ChEBI" id="CHEBI:29105"/>
        <note>catalytic</note>
    </ligand>
</feature>
<name>A0A542ZR31_9ACTN</name>
<comment type="function">
    <text evidence="1 14">Converts 2,5-diamino-6-(ribosylamino)-4(3h)-pyrimidinone 5'-phosphate into 5-amino-6-(ribosylamino)-2,4(1h,3h)-pyrimidinedione 5'-phosphate.</text>
</comment>
<keyword evidence="6 14" id="KW-0686">Riboflavin biosynthesis</keyword>
<evidence type="ECO:0000256" key="12">
    <source>
        <dbReference type="ARBA" id="ARBA00049861"/>
    </source>
</evidence>
<feature type="binding site" evidence="16">
    <location>
        <position position="186"/>
    </location>
    <ligand>
        <name>substrate</name>
    </ligand>
</feature>
<comment type="catalytic activity">
    <reaction evidence="13 14">
        <text>2,5-diamino-6-hydroxy-4-(5-phosphoribosylamino)-pyrimidine + H2O + H(+) = 5-amino-6-(5-phospho-D-ribosylamino)uracil + NH4(+)</text>
        <dbReference type="Rhea" id="RHEA:21868"/>
        <dbReference type="ChEBI" id="CHEBI:15377"/>
        <dbReference type="ChEBI" id="CHEBI:15378"/>
        <dbReference type="ChEBI" id="CHEBI:28938"/>
        <dbReference type="ChEBI" id="CHEBI:58453"/>
        <dbReference type="ChEBI" id="CHEBI:58614"/>
        <dbReference type="EC" id="3.5.4.26"/>
    </reaction>
</comment>
<evidence type="ECO:0000313" key="19">
    <source>
        <dbReference type="EMBL" id="TQL62811.1"/>
    </source>
</evidence>
<dbReference type="SUPFAM" id="SSF53927">
    <property type="entry name" value="Cytidine deaminase-like"/>
    <property type="match status" value="1"/>
</dbReference>
<dbReference type="GO" id="GO:0009231">
    <property type="term" value="P:riboflavin biosynthetic process"/>
    <property type="evidence" value="ECO:0007669"/>
    <property type="project" value="UniProtKB-UniPathway"/>
</dbReference>
<accession>A0A542ZR31</accession>
<dbReference type="Gene3D" id="3.40.140.10">
    <property type="entry name" value="Cytidine Deaminase, domain 2"/>
    <property type="match status" value="1"/>
</dbReference>
<gene>
    <name evidence="19" type="ORF">FB460_0601</name>
</gene>
<evidence type="ECO:0000256" key="4">
    <source>
        <dbReference type="ARBA" id="ARBA00005259"/>
    </source>
</evidence>
<dbReference type="InterPro" id="IPR024072">
    <property type="entry name" value="DHFR-like_dom_sf"/>
</dbReference>
<dbReference type="EC" id="1.1.1.193" evidence="14"/>
<evidence type="ECO:0000256" key="7">
    <source>
        <dbReference type="ARBA" id="ARBA00022723"/>
    </source>
</evidence>
<dbReference type="PANTHER" id="PTHR38011">
    <property type="entry name" value="DIHYDROFOLATE REDUCTASE FAMILY PROTEIN (AFU_ORTHOLOGUE AFUA_8G06820)"/>
    <property type="match status" value="1"/>
</dbReference>
<keyword evidence="8 14" id="KW-0862">Zinc</keyword>
<proteinExistence type="inferred from homology"/>
<dbReference type="InterPro" id="IPR002734">
    <property type="entry name" value="RibDG_C"/>
</dbReference>
<dbReference type="EMBL" id="VFOR01000001">
    <property type="protein sequence ID" value="TQL62811.1"/>
    <property type="molecule type" value="Genomic_DNA"/>
</dbReference>
<feature type="binding site" evidence="17">
    <location>
        <position position="78"/>
    </location>
    <ligand>
        <name>Zn(2+)</name>
        <dbReference type="ChEBI" id="CHEBI:29105"/>
        <note>catalytic</note>
    </ligand>
</feature>
<evidence type="ECO:0000259" key="18">
    <source>
        <dbReference type="PROSITE" id="PS51747"/>
    </source>
</evidence>
<dbReference type="Proteomes" id="UP000316196">
    <property type="component" value="Unassembled WGS sequence"/>
</dbReference>
<dbReference type="PIRSF" id="PIRSF006769">
    <property type="entry name" value="RibD"/>
    <property type="match status" value="1"/>
</dbReference>
<evidence type="ECO:0000256" key="2">
    <source>
        <dbReference type="ARBA" id="ARBA00004882"/>
    </source>
</evidence>
<keyword evidence="20" id="KW-1185">Reference proteome</keyword>
<dbReference type="GO" id="GO:0008703">
    <property type="term" value="F:5-amino-6-(5-phosphoribosylamino)uracil reductase activity"/>
    <property type="evidence" value="ECO:0007669"/>
    <property type="project" value="UniProtKB-EC"/>
</dbReference>
<feature type="binding site" evidence="16">
    <location>
        <position position="172"/>
    </location>
    <ligand>
        <name>NADP(+)</name>
        <dbReference type="ChEBI" id="CHEBI:58349"/>
    </ligand>
</feature>
<feature type="binding site" evidence="16">
    <location>
        <position position="198"/>
    </location>
    <ligand>
        <name>NADP(+)</name>
        <dbReference type="ChEBI" id="CHEBI:58349"/>
    </ligand>
</feature>
<dbReference type="InterPro" id="IPR004794">
    <property type="entry name" value="Eubact_RibD"/>
</dbReference>
<dbReference type="GO" id="GO:0008835">
    <property type="term" value="F:diaminohydroxyphosphoribosylaminopyrimidine deaminase activity"/>
    <property type="evidence" value="ECO:0007669"/>
    <property type="project" value="UniProtKB-EC"/>
</dbReference>
<feature type="binding site" evidence="16">
    <location>
        <position position="202"/>
    </location>
    <ligand>
        <name>NADP(+)</name>
        <dbReference type="ChEBI" id="CHEBI:58349"/>
    </ligand>
</feature>
<feature type="binding site" evidence="16">
    <location>
        <position position="170"/>
    </location>
    <ligand>
        <name>substrate</name>
    </ligand>
</feature>
<evidence type="ECO:0000256" key="17">
    <source>
        <dbReference type="PIRSR" id="PIRSR006769-3"/>
    </source>
</evidence>
<feature type="binding site" evidence="16">
    <location>
        <position position="269"/>
    </location>
    <ligand>
        <name>substrate</name>
    </ligand>
</feature>
<comment type="similarity">
    <text evidence="4 14">In the N-terminal section; belongs to the cytidine and deoxycytidylate deaminase family.</text>
</comment>
<organism evidence="19 20">
    <name type="scientific">Propioniferax innocua</name>
    <dbReference type="NCBI Taxonomy" id="1753"/>
    <lineage>
        <taxon>Bacteria</taxon>
        <taxon>Bacillati</taxon>
        <taxon>Actinomycetota</taxon>
        <taxon>Actinomycetes</taxon>
        <taxon>Propionibacteriales</taxon>
        <taxon>Propionibacteriaceae</taxon>
        <taxon>Propioniferax</taxon>
    </lineage>
</organism>
<evidence type="ECO:0000256" key="6">
    <source>
        <dbReference type="ARBA" id="ARBA00022619"/>
    </source>
</evidence>
<dbReference type="Pfam" id="PF01872">
    <property type="entry name" value="RibD_C"/>
    <property type="match status" value="1"/>
</dbReference>
<feature type="domain" description="CMP/dCMP-type deaminase" evidence="18">
    <location>
        <begin position="5"/>
        <end position="124"/>
    </location>
</feature>
<dbReference type="Pfam" id="PF00383">
    <property type="entry name" value="dCMP_cyt_deam_1"/>
    <property type="match status" value="1"/>
</dbReference>
<dbReference type="NCBIfam" id="TIGR00326">
    <property type="entry name" value="eubact_ribD"/>
    <property type="match status" value="1"/>
</dbReference>
<evidence type="ECO:0000256" key="5">
    <source>
        <dbReference type="ARBA" id="ARBA00007417"/>
    </source>
</evidence>
<feature type="binding site" evidence="16">
    <location>
        <position position="206"/>
    </location>
    <ligand>
        <name>substrate</name>
    </ligand>
</feature>
<evidence type="ECO:0000256" key="10">
    <source>
        <dbReference type="ARBA" id="ARBA00023002"/>
    </source>
</evidence>
<reference evidence="19 20" key="1">
    <citation type="submission" date="2019-06" db="EMBL/GenBank/DDBJ databases">
        <title>Sequencing the genomes of 1000 actinobacteria strains.</title>
        <authorList>
            <person name="Klenk H.-P."/>
        </authorList>
    </citation>
    <scope>NUCLEOTIDE SEQUENCE [LARGE SCALE GENOMIC DNA]</scope>
    <source>
        <strain evidence="19 20">DSM 8251</strain>
    </source>
</reference>
<feature type="binding site" evidence="16">
    <location>
        <position position="156"/>
    </location>
    <ligand>
        <name>NADP(+)</name>
        <dbReference type="ChEBI" id="CHEBI:58349"/>
    </ligand>
</feature>
<dbReference type="SUPFAM" id="SSF53597">
    <property type="entry name" value="Dihydrofolate reductase-like"/>
    <property type="match status" value="1"/>
</dbReference>
<protein>
    <recommendedName>
        <fullName evidence="14">Riboflavin biosynthesis protein RibD</fullName>
    </recommendedName>
    <domain>
        <recommendedName>
            <fullName evidence="14">Diaminohydroxyphosphoribosylaminopyrimidine deaminase</fullName>
            <shortName evidence="14">DRAP deaminase</shortName>
            <ecNumber evidence="14">3.5.4.26</ecNumber>
        </recommendedName>
        <alternativeName>
            <fullName evidence="14">Riboflavin-specific deaminase</fullName>
        </alternativeName>
    </domain>
    <domain>
        <recommendedName>
            <fullName evidence="14">5-amino-6-(5-phosphoribosylamino)uracil reductase</fullName>
            <ecNumber evidence="14">1.1.1.193</ecNumber>
        </recommendedName>
        <alternativeName>
            <fullName evidence="14">HTP reductase</fullName>
        </alternativeName>
    </domain>
</protein>
<dbReference type="GO" id="GO:0008270">
    <property type="term" value="F:zinc ion binding"/>
    <property type="evidence" value="ECO:0007669"/>
    <property type="project" value="InterPro"/>
</dbReference>
<dbReference type="UniPathway" id="UPA00275">
    <property type="reaction ID" value="UER00401"/>
</dbReference>
<keyword evidence="14" id="KW-0378">Hydrolase</keyword>
<feature type="binding site" evidence="17">
    <location>
        <position position="53"/>
    </location>
    <ligand>
        <name>Zn(2+)</name>
        <dbReference type="ChEBI" id="CHEBI:29105"/>
        <note>catalytic</note>
    </ligand>
</feature>
<dbReference type="PANTHER" id="PTHR38011:SF7">
    <property type="entry name" value="2,5-DIAMINO-6-RIBOSYLAMINO-4(3H)-PYRIMIDINONE 5'-PHOSPHATE REDUCTASE"/>
    <property type="match status" value="1"/>
</dbReference>
<evidence type="ECO:0000256" key="9">
    <source>
        <dbReference type="ARBA" id="ARBA00022857"/>
    </source>
</evidence>
<evidence type="ECO:0000313" key="20">
    <source>
        <dbReference type="Proteomes" id="UP000316196"/>
    </source>
</evidence>
<keyword evidence="10 14" id="KW-0560">Oxidoreductase</keyword>
<dbReference type="InterPro" id="IPR002125">
    <property type="entry name" value="CMP_dCMP_dom"/>
</dbReference>